<dbReference type="SUPFAM" id="SSF46689">
    <property type="entry name" value="Homeodomain-like"/>
    <property type="match status" value="1"/>
</dbReference>
<dbReference type="GO" id="GO:0003700">
    <property type="term" value="F:DNA-binding transcription factor activity"/>
    <property type="evidence" value="ECO:0007669"/>
    <property type="project" value="InterPro"/>
</dbReference>
<evidence type="ECO:0000256" key="3">
    <source>
        <dbReference type="ARBA" id="ARBA00023163"/>
    </source>
</evidence>
<dbReference type="PROSITE" id="PS01124">
    <property type="entry name" value="HTH_ARAC_FAMILY_2"/>
    <property type="match status" value="1"/>
</dbReference>
<accession>A0AAE3QWM9</accession>
<dbReference type="RefSeq" id="WP_313986629.1">
    <property type="nucleotide sequence ID" value="NZ_JASJOS010000017.1"/>
</dbReference>
<dbReference type="AlphaFoldDB" id="A0AAE3QWM9"/>
<dbReference type="SMART" id="SM00342">
    <property type="entry name" value="HTH_ARAC"/>
    <property type="match status" value="1"/>
</dbReference>
<keyword evidence="3" id="KW-0804">Transcription</keyword>
<dbReference type="PANTHER" id="PTHR43280">
    <property type="entry name" value="ARAC-FAMILY TRANSCRIPTIONAL REGULATOR"/>
    <property type="match status" value="1"/>
</dbReference>
<dbReference type="InterPro" id="IPR020449">
    <property type="entry name" value="Tscrpt_reg_AraC-type_HTH"/>
</dbReference>
<dbReference type="InterPro" id="IPR009057">
    <property type="entry name" value="Homeodomain-like_sf"/>
</dbReference>
<feature type="domain" description="HTH araC/xylS-type" evidence="4">
    <location>
        <begin position="201"/>
        <end position="301"/>
    </location>
</feature>
<name>A0AAE3QWM9_9BACT</name>
<proteinExistence type="predicted"/>
<evidence type="ECO:0000313" key="5">
    <source>
        <dbReference type="EMBL" id="MDJ1484865.1"/>
    </source>
</evidence>
<gene>
    <name evidence="5" type="ORF">QNI16_30475</name>
</gene>
<dbReference type="PRINTS" id="PR00032">
    <property type="entry name" value="HTHARAC"/>
</dbReference>
<dbReference type="Proteomes" id="UP001241110">
    <property type="component" value="Unassembled WGS sequence"/>
</dbReference>
<organism evidence="5 6">
    <name type="scientific">Xanthocytophaga flava</name>
    <dbReference type="NCBI Taxonomy" id="3048013"/>
    <lineage>
        <taxon>Bacteria</taxon>
        <taxon>Pseudomonadati</taxon>
        <taxon>Bacteroidota</taxon>
        <taxon>Cytophagia</taxon>
        <taxon>Cytophagales</taxon>
        <taxon>Rhodocytophagaceae</taxon>
        <taxon>Xanthocytophaga</taxon>
    </lineage>
</organism>
<evidence type="ECO:0000259" key="4">
    <source>
        <dbReference type="PROSITE" id="PS01124"/>
    </source>
</evidence>
<dbReference type="GO" id="GO:0043565">
    <property type="term" value="F:sequence-specific DNA binding"/>
    <property type="evidence" value="ECO:0007669"/>
    <property type="project" value="InterPro"/>
</dbReference>
<dbReference type="EMBL" id="JASJOS010000017">
    <property type="protein sequence ID" value="MDJ1484865.1"/>
    <property type="molecule type" value="Genomic_DNA"/>
</dbReference>
<evidence type="ECO:0000256" key="2">
    <source>
        <dbReference type="ARBA" id="ARBA00023125"/>
    </source>
</evidence>
<comment type="caution">
    <text evidence="5">The sequence shown here is derived from an EMBL/GenBank/DDBJ whole genome shotgun (WGS) entry which is preliminary data.</text>
</comment>
<reference evidence="5" key="1">
    <citation type="submission" date="2023-05" db="EMBL/GenBank/DDBJ databases">
        <authorList>
            <person name="Zhang X."/>
        </authorList>
    </citation>
    <scope>NUCLEOTIDE SEQUENCE</scope>
    <source>
        <strain evidence="5">YF14B1</strain>
    </source>
</reference>
<protein>
    <submittedName>
        <fullName evidence="5">Helix-turn-helix transcriptional regulator</fullName>
    </submittedName>
</protein>
<keyword evidence="2" id="KW-0238">DNA-binding</keyword>
<keyword evidence="1" id="KW-0805">Transcription regulation</keyword>
<dbReference type="Gene3D" id="1.10.10.60">
    <property type="entry name" value="Homeodomain-like"/>
    <property type="match status" value="1"/>
</dbReference>
<dbReference type="InterPro" id="IPR018060">
    <property type="entry name" value="HTH_AraC"/>
</dbReference>
<evidence type="ECO:0000313" key="6">
    <source>
        <dbReference type="Proteomes" id="UP001241110"/>
    </source>
</evidence>
<evidence type="ECO:0000256" key="1">
    <source>
        <dbReference type="ARBA" id="ARBA00023015"/>
    </source>
</evidence>
<dbReference type="PANTHER" id="PTHR43280:SF32">
    <property type="entry name" value="TRANSCRIPTIONAL REGULATORY PROTEIN"/>
    <property type="match status" value="1"/>
</dbReference>
<dbReference type="Pfam" id="PF12833">
    <property type="entry name" value="HTH_18"/>
    <property type="match status" value="1"/>
</dbReference>
<sequence>MASIQRLKTISEFHRTRGLTPPEHPLISIVNYAEVQMLPEYNNCQWVFDFYFISLKKNIAGKIRYGQQSYDFDEGVMFFIAPGQVFGLERPTEAPSNKSGWMLLIHPDFFWNTSLAKEIKKYEYFGYAIHEALFVSKKEEDTMMGIIKTIEQEYHSNIDKFSQRIIISQIETLLNYSERFYNRQFITRQRAGHQLLDKLEELFVAYFKDTEPSNGLPTVQYFADRLNVSPKYLSNMLKALTGQTAQQLIHEQLIELAKQKLSITNLTVSEIAYELGFEHSQSFSKLFKSKTNLSPLEFRKSFHPN</sequence>